<dbReference type="GO" id="GO:0005634">
    <property type="term" value="C:nucleus"/>
    <property type="evidence" value="ECO:0007669"/>
    <property type="project" value="TreeGrafter"/>
</dbReference>
<feature type="compositionally biased region" description="Basic and acidic residues" evidence="6">
    <location>
        <begin position="172"/>
        <end position="184"/>
    </location>
</feature>
<keyword evidence="2 5" id="KW-0489">Methyltransferase</keyword>
<protein>
    <recommendedName>
        <fullName evidence="1">DNA (cytosine-5-)-methyltransferase</fullName>
        <ecNumber evidence="1">2.1.1.37</ecNumber>
    </recommendedName>
</protein>
<dbReference type="RefSeq" id="XP_031865773.1">
    <property type="nucleotide sequence ID" value="XM_032017866.1"/>
</dbReference>
<evidence type="ECO:0000256" key="5">
    <source>
        <dbReference type="PROSITE-ProRule" id="PRU01016"/>
    </source>
</evidence>
<accession>A0A370TC71</accession>
<dbReference type="GO" id="GO:0003677">
    <property type="term" value="F:DNA binding"/>
    <property type="evidence" value="ECO:0007669"/>
    <property type="project" value="TreeGrafter"/>
</dbReference>
<dbReference type="GO" id="GO:0003886">
    <property type="term" value="F:DNA (cytosine-5-)-methyltransferase activity"/>
    <property type="evidence" value="ECO:0007669"/>
    <property type="project" value="UniProtKB-EC"/>
</dbReference>
<dbReference type="EC" id="2.1.1.37" evidence="1"/>
<dbReference type="InterPro" id="IPR001525">
    <property type="entry name" value="C5_MeTfrase"/>
</dbReference>
<feature type="compositionally biased region" description="Polar residues" evidence="6">
    <location>
        <begin position="1487"/>
        <end position="1499"/>
    </location>
</feature>
<feature type="region of interest" description="Disordered" evidence="6">
    <location>
        <begin position="172"/>
        <end position="191"/>
    </location>
</feature>
<dbReference type="FunFam" id="3.90.120.10:FF:000009">
    <property type="entry name" value="DNA methyltransferase Dim-2"/>
    <property type="match status" value="1"/>
</dbReference>
<dbReference type="STRING" id="2656787.A0A370TC71"/>
<evidence type="ECO:0000313" key="9">
    <source>
        <dbReference type="Proteomes" id="UP000254866"/>
    </source>
</evidence>
<dbReference type="InterPro" id="IPR057215">
    <property type="entry name" value="DUF7893"/>
</dbReference>
<dbReference type="InterPro" id="IPR043151">
    <property type="entry name" value="BAH_sf"/>
</dbReference>
<name>A0A370TC71_9HELO</name>
<dbReference type="PROSITE" id="PS00094">
    <property type="entry name" value="C5_MTASE_1"/>
    <property type="match status" value="1"/>
</dbReference>
<dbReference type="PANTHER" id="PTHR10629:SF54">
    <property type="entry name" value="DNA METHYLTRANSFERASE DIM-2"/>
    <property type="match status" value="1"/>
</dbReference>
<dbReference type="GO" id="GO:0044027">
    <property type="term" value="P:negative regulation of gene expression via chromosomal CpG island methylation"/>
    <property type="evidence" value="ECO:0007669"/>
    <property type="project" value="TreeGrafter"/>
</dbReference>
<comment type="similarity">
    <text evidence="5">Belongs to the class I-like SAM-binding methyltransferase superfamily. C5-methyltransferase family.</text>
</comment>
<gene>
    <name evidence="8" type="ORF">BP5553_09243</name>
</gene>
<feature type="region of interest" description="Disordered" evidence="6">
    <location>
        <begin position="1278"/>
        <end position="1302"/>
    </location>
</feature>
<evidence type="ECO:0000256" key="2">
    <source>
        <dbReference type="ARBA" id="ARBA00022603"/>
    </source>
</evidence>
<proteinExistence type="inferred from homology"/>
<feature type="compositionally biased region" description="Polar residues" evidence="6">
    <location>
        <begin position="84"/>
        <end position="95"/>
    </location>
</feature>
<comment type="caution">
    <text evidence="8">The sequence shown here is derived from an EMBL/GenBank/DDBJ whole genome shotgun (WGS) entry which is preliminary data.</text>
</comment>
<dbReference type="PROSITE" id="PS51679">
    <property type="entry name" value="SAM_MT_C5"/>
    <property type="match status" value="1"/>
</dbReference>
<dbReference type="OrthoDB" id="5376140at2759"/>
<dbReference type="PANTHER" id="PTHR10629">
    <property type="entry name" value="CYTOSINE-SPECIFIC METHYLTRANSFERASE"/>
    <property type="match status" value="1"/>
</dbReference>
<evidence type="ECO:0000256" key="6">
    <source>
        <dbReference type="SAM" id="MobiDB-lite"/>
    </source>
</evidence>
<feature type="active site" evidence="5">
    <location>
        <position position="847"/>
    </location>
</feature>
<dbReference type="Proteomes" id="UP000254866">
    <property type="component" value="Unassembled WGS sequence"/>
</dbReference>
<dbReference type="EMBL" id="NPIC01000011">
    <property type="protein sequence ID" value="RDL31841.1"/>
    <property type="molecule type" value="Genomic_DNA"/>
</dbReference>
<evidence type="ECO:0000256" key="1">
    <source>
        <dbReference type="ARBA" id="ARBA00011975"/>
    </source>
</evidence>
<evidence type="ECO:0000313" key="8">
    <source>
        <dbReference type="EMBL" id="RDL31841.1"/>
    </source>
</evidence>
<dbReference type="GeneID" id="43602092"/>
<dbReference type="SUPFAM" id="SSF53335">
    <property type="entry name" value="S-adenosyl-L-methionine-dependent methyltransferases"/>
    <property type="match status" value="1"/>
</dbReference>
<dbReference type="Gene3D" id="2.30.30.490">
    <property type="match status" value="1"/>
</dbReference>
<feature type="compositionally biased region" description="Low complexity" evidence="6">
    <location>
        <begin position="1519"/>
        <end position="1531"/>
    </location>
</feature>
<dbReference type="Pfam" id="PF25423">
    <property type="entry name" value="DUF7893"/>
    <property type="match status" value="1"/>
</dbReference>
<feature type="region of interest" description="Disordered" evidence="6">
    <location>
        <begin position="1469"/>
        <end position="1531"/>
    </location>
</feature>
<dbReference type="InterPro" id="IPR050390">
    <property type="entry name" value="C5-Methyltransferase"/>
</dbReference>
<dbReference type="Gene3D" id="3.90.120.10">
    <property type="entry name" value="DNA Methylase, subunit A, domain 2"/>
    <property type="match status" value="1"/>
</dbReference>
<evidence type="ECO:0000256" key="4">
    <source>
        <dbReference type="ARBA" id="ARBA00022691"/>
    </source>
</evidence>
<dbReference type="Pfam" id="PF00145">
    <property type="entry name" value="DNA_methylase"/>
    <property type="match status" value="1"/>
</dbReference>
<feature type="domain" description="DUF7893" evidence="7">
    <location>
        <begin position="303"/>
        <end position="393"/>
    </location>
</feature>
<dbReference type="PRINTS" id="PR00105">
    <property type="entry name" value="C5METTRFRASE"/>
</dbReference>
<feature type="region of interest" description="Disordered" evidence="6">
    <location>
        <begin position="64"/>
        <end position="104"/>
    </location>
</feature>
<keyword evidence="4 5" id="KW-0949">S-adenosyl-L-methionine</keyword>
<sequence length="1531" mass="169347">MPPLDPDLCNEHDSPSSSAELFYDAPTSVSSSLKHGIGVGVYSMDGPGDDNGCEEEPVAELLSVVPSSASVTSPSPSPSPTPFQPTRNSTGGNAESDSDTSMEDEGWEDQFPLVVGITKHTPQQSRDQPVCPGFISQLTCPKSRYIGHTPPLPISKERHVVKELLEELLKQEEGKNFEGNREGSPDSSAPSDGHFVEFGLSDFSIYLPDNKHHGFELRPLQNLVTKKGESTFLFDGILSYGSVKRYVQKVPFGTCSIGNYGLESHTVDGNIWIKSAYNSKTRSEIYYHLKKPAPEYARFHDGFLWLANLAKHFVDYSQQCGENQVSVFKFRDDFSQWICEHHGESPDFRDWYQQYGGRDDFRQAVAVNIQFLFKESLGVDESLRSQPIWSELMVKDAIRKQPIVEEKTVVTPYVYGCFKDLPFGSQLKIVEPVGVSKSEHASKVARLNLTEGHQIQEHGAEIPLKMRAVRVGDVLSVTKDGTGSVWKDEPSRYKTVDQCWYVYVQAVHEAENQEPSFDAIWLYKPSDTSCAKMKYPFENELFLSDNCVCGNQKITSDEVINIEPVLWNCGPPKSNNQLFVRQTYLENERFVTLTEEHKICNHLRPRNLTSTITQRYPAGITVLVPAFRQNKYRLEPHEIVEYADDDGGKETVVLRQLLRRQEVDGTGRPNELVYSAKTCVLPVKKLGRTCLVRFYTEADIIAKNIPAPYCRDGSGNAFYITTRLVESATGSTLIPIQDDLPESLTQGFDPRKPPSRSPLRGMDLYCGGGNFGRGLEEGGGVRNEWAVDIYDAAIHTYHANLKHRKGAKLFFGSVNDLLIQALRGNPSKSNLIPRPKDVDFISAGSPCQGFSILNSRRDNDKGLRNQSLVASVAAYIDFYRPKYGLLENVMTMAQKGSRRDQDVLSQLICAIVGMGYQLQLFVLDAWSCGSPQSRSRLFVSFAAPGFQPLEHPELSHSHPPQVRDRGLGTLANGQSFGERRKDLTPFDYVTAKAGTRHLPKIGDGNTYQCTPFPYHVSASGISSEMKSQIDVIPKYPRGMNFAKTWKEGKGTMSHAQRGLFPFLTKEGKVRSAVQSNSRAWGRVKPNEIFPTIVVTTTAWDSRMGTCLHWNEDRYMTVAEAQAAQGFPDDEVLVGDPRDWWKILGNSVSRTVSLALGLSLREAWLKNGDDSSSKMVSTKVPTPMNGTSSSAVKIPAIATRASPRVLQSTDIQSGGIIPRVQTSVKVQVTTESSMVSKESPPRDPMILASRVTTIKIEEGFERRNSSPSETRQILPRKRSGVPNIANGMSSINGMGLSKEPPKSLKRPYAMMQETRVLPLGLTSSVSSRMGSDSNYYSMSSTNLSRESRILPPERSHKVARLASHAFISSSTEGVSFRDGGDADAGAVNATTKMELDCLVSKPENSNSPATPFERLASVSDTTSDDEICALSNAFERYQSKTLQAQNSTGKAPFPSQPSQKVQVVINLISDDEGAEASQTKKPPRRSLPTPNQHRSLSALSNGRLAPHPSTANAAVDNSLRRAANYRRSSAAG</sequence>
<dbReference type="InterPro" id="IPR029063">
    <property type="entry name" value="SAM-dependent_MTases_sf"/>
</dbReference>
<keyword evidence="9" id="KW-1185">Reference proteome</keyword>
<dbReference type="GO" id="GO:0032259">
    <property type="term" value="P:methylation"/>
    <property type="evidence" value="ECO:0007669"/>
    <property type="project" value="UniProtKB-KW"/>
</dbReference>
<keyword evidence="3 5" id="KW-0808">Transferase</keyword>
<dbReference type="Gene3D" id="3.40.50.150">
    <property type="entry name" value="Vaccinia Virus protein VP39"/>
    <property type="match status" value="1"/>
</dbReference>
<organism evidence="8 9">
    <name type="scientific">Venustampulla echinocandica</name>
    <dbReference type="NCBI Taxonomy" id="2656787"/>
    <lineage>
        <taxon>Eukaryota</taxon>
        <taxon>Fungi</taxon>
        <taxon>Dikarya</taxon>
        <taxon>Ascomycota</taxon>
        <taxon>Pezizomycotina</taxon>
        <taxon>Leotiomycetes</taxon>
        <taxon>Helotiales</taxon>
        <taxon>Pleuroascaceae</taxon>
        <taxon>Venustampulla</taxon>
    </lineage>
</organism>
<reference evidence="8 9" key="1">
    <citation type="journal article" date="2018" name="IMA Fungus">
        <title>IMA Genome-F 9: Draft genome sequence of Annulohypoxylon stygium, Aspergillus mulundensis, Berkeleyomyces basicola (syn. Thielaviopsis basicola), Ceratocystis smalleyi, two Cercospora beticola strains, Coleophoma cylindrospora, Fusarium fracticaudum, Phialophora cf. hyalina, and Morchella septimelata.</title>
        <authorList>
            <person name="Wingfield B.D."/>
            <person name="Bills G.F."/>
            <person name="Dong Y."/>
            <person name="Huang W."/>
            <person name="Nel W.J."/>
            <person name="Swalarsk-Parry B.S."/>
            <person name="Vaghefi N."/>
            <person name="Wilken P.M."/>
            <person name="An Z."/>
            <person name="de Beer Z.W."/>
            <person name="De Vos L."/>
            <person name="Chen L."/>
            <person name="Duong T.A."/>
            <person name="Gao Y."/>
            <person name="Hammerbacher A."/>
            <person name="Kikkert J.R."/>
            <person name="Li Y."/>
            <person name="Li H."/>
            <person name="Li K."/>
            <person name="Li Q."/>
            <person name="Liu X."/>
            <person name="Ma X."/>
            <person name="Naidoo K."/>
            <person name="Pethybridge S.J."/>
            <person name="Sun J."/>
            <person name="Steenkamp E.T."/>
            <person name="van der Nest M.A."/>
            <person name="van Wyk S."/>
            <person name="Wingfield M.J."/>
            <person name="Xiong C."/>
            <person name="Yue Q."/>
            <person name="Zhang X."/>
        </authorList>
    </citation>
    <scope>NUCLEOTIDE SEQUENCE [LARGE SCALE GENOMIC DNA]</scope>
    <source>
        <strain evidence="8 9">BP 5553</strain>
    </source>
</reference>
<feature type="compositionally biased region" description="Low complexity" evidence="6">
    <location>
        <begin position="64"/>
        <end position="74"/>
    </location>
</feature>
<evidence type="ECO:0000259" key="7">
    <source>
        <dbReference type="Pfam" id="PF25423"/>
    </source>
</evidence>
<evidence type="ECO:0000256" key="3">
    <source>
        <dbReference type="ARBA" id="ARBA00022679"/>
    </source>
</evidence>
<dbReference type="InterPro" id="IPR018117">
    <property type="entry name" value="C5_DNA_meth_AS"/>
</dbReference>
<feature type="region of interest" description="Disordered" evidence="6">
    <location>
        <begin position="1"/>
        <end position="31"/>
    </location>
</feature>